<evidence type="ECO:0000313" key="2">
    <source>
        <dbReference type="Proteomes" id="UP001060085"/>
    </source>
</evidence>
<accession>A0ACC0A2H7</accession>
<gene>
    <name evidence="1" type="ORF">M9H77_30775</name>
</gene>
<organism evidence="1 2">
    <name type="scientific">Catharanthus roseus</name>
    <name type="common">Madagascar periwinkle</name>
    <name type="synonym">Vinca rosea</name>
    <dbReference type="NCBI Taxonomy" id="4058"/>
    <lineage>
        <taxon>Eukaryota</taxon>
        <taxon>Viridiplantae</taxon>
        <taxon>Streptophyta</taxon>
        <taxon>Embryophyta</taxon>
        <taxon>Tracheophyta</taxon>
        <taxon>Spermatophyta</taxon>
        <taxon>Magnoliopsida</taxon>
        <taxon>eudicotyledons</taxon>
        <taxon>Gunneridae</taxon>
        <taxon>Pentapetalae</taxon>
        <taxon>asterids</taxon>
        <taxon>lamiids</taxon>
        <taxon>Gentianales</taxon>
        <taxon>Apocynaceae</taxon>
        <taxon>Rauvolfioideae</taxon>
        <taxon>Vinceae</taxon>
        <taxon>Catharanthinae</taxon>
        <taxon>Catharanthus</taxon>
    </lineage>
</organism>
<keyword evidence="2" id="KW-1185">Reference proteome</keyword>
<reference evidence="2" key="1">
    <citation type="journal article" date="2023" name="Nat. Plants">
        <title>Single-cell RNA sequencing provides a high-resolution roadmap for understanding the multicellular compartmentation of specialized metabolism.</title>
        <authorList>
            <person name="Sun S."/>
            <person name="Shen X."/>
            <person name="Li Y."/>
            <person name="Li Y."/>
            <person name="Wang S."/>
            <person name="Li R."/>
            <person name="Zhang H."/>
            <person name="Shen G."/>
            <person name="Guo B."/>
            <person name="Wei J."/>
            <person name="Xu J."/>
            <person name="St-Pierre B."/>
            <person name="Chen S."/>
            <person name="Sun C."/>
        </authorList>
    </citation>
    <scope>NUCLEOTIDE SEQUENCE [LARGE SCALE GENOMIC DNA]</scope>
</reference>
<dbReference type="EMBL" id="CM044707">
    <property type="protein sequence ID" value="KAI5653588.1"/>
    <property type="molecule type" value="Genomic_DNA"/>
</dbReference>
<comment type="caution">
    <text evidence="1">The sequence shown here is derived from an EMBL/GenBank/DDBJ whole genome shotgun (WGS) entry which is preliminary data.</text>
</comment>
<dbReference type="Proteomes" id="UP001060085">
    <property type="component" value="Linkage Group LG07"/>
</dbReference>
<sequence length="692" mass="78155">MSFDGDTKQWKCGKGAAVNLQGLSSIVRDIGEPCLHQTPIKINKMLKPDKWQATFDSDGKVCGFQKVLKLIILGGVDPSIRPEVWEFLLGCYALSTTVEYRKQLRAARRERFGDLLKQCQMMHSSIGTGSLAYVVGSKVMDMRTSSKDDGREAEVISRPASARDETNSDSNGNNNCTDTTNTCKRRSSSDFGDLASVRESTDAAVHDSSFMQPTSPTSVPYKCSTLKHGNEAYESNYGSESYLDFPPLPVTDLFEKRRKDRKGCRSLDDGISTRRRLRFGDEHMHIFRISNNADLVFESNNSAPYNDLWCSDGHSEIESICSDVQDALSRSSNRVYESEMFNRLGISDAPKTPINPASSQGGTASDDRVSEWLWTLHRIVVDVVRTDSHLEFYEDSKNLARMSDILAVYAWVDPATGYCQGMSDLLSPFVVLFEDNADAFWCFEMLLRRMRENFQMEGPTGVMKQLQALWHILELTDREMFSHLSHVGAESLHFAFRMLLVLFRRELSFNEALCMWEMMWAADFDESLASHLEANCPDLLAIQIPRDSGAEIEQETVENNDNDSKSGSFSRKGNLVHSVSDNTLMKSESAHPFCGLAKSFWSKNDHLHIGSAISTTGNGDDELPVFCVAAVLIMNRQKIIKETRSIDDLIKIFNDNMLKIRVRRCIRTAIKLRKKYFYKIVKSRSPAVRIQE</sequence>
<protein>
    <submittedName>
        <fullName evidence="1">Uncharacterized protein</fullName>
    </submittedName>
</protein>
<name>A0ACC0A2H7_CATRO</name>
<evidence type="ECO:0000313" key="1">
    <source>
        <dbReference type="EMBL" id="KAI5653588.1"/>
    </source>
</evidence>
<proteinExistence type="predicted"/>